<feature type="compositionally biased region" description="Acidic residues" evidence="1">
    <location>
        <begin position="30"/>
        <end position="42"/>
    </location>
</feature>
<organism evidence="2 3">
    <name type="scientific">Brassica cretica</name>
    <name type="common">Mustard</name>
    <dbReference type="NCBI Taxonomy" id="69181"/>
    <lineage>
        <taxon>Eukaryota</taxon>
        <taxon>Viridiplantae</taxon>
        <taxon>Streptophyta</taxon>
        <taxon>Embryophyta</taxon>
        <taxon>Tracheophyta</taxon>
        <taxon>Spermatophyta</taxon>
        <taxon>Magnoliopsida</taxon>
        <taxon>eudicotyledons</taxon>
        <taxon>Gunneridae</taxon>
        <taxon>Pentapetalae</taxon>
        <taxon>rosids</taxon>
        <taxon>malvids</taxon>
        <taxon>Brassicales</taxon>
        <taxon>Brassicaceae</taxon>
        <taxon>Brassiceae</taxon>
        <taxon>Brassica</taxon>
    </lineage>
</organism>
<gene>
    <name evidence="2" type="ORF">DY000_02021930</name>
</gene>
<name>A0ABQ7EAX3_BRACR</name>
<proteinExistence type="predicted"/>
<protein>
    <recommendedName>
        <fullName evidence="4">t-SNARE coiled-coil homology domain-containing protein</fullName>
    </recommendedName>
</protein>
<keyword evidence="3" id="KW-1185">Reference proteome</keyword>
<dbReference type="EMBL" id="QGKV02000299">
    <property type="protein sequence ID" value="KAF3593992.1"/>
    <property type="molecule type" value="Genomic_DNA"/>
</dbReference>
<feature type="compositionally biased region" description="Low complexity" evidence="1">
    <location>
        <begin position="94"/>
        <end position="105"/>
    </location>
</feature>
<evidence type="ECO:0000256" key="1">
    <source>
        <dbReference type="SAM" id="MobiDB-lite"/>
    </source>
</evidence>
<feature type="compositionally biased region" description="Polar residues" evidence="1">
    <location>
        <begin position="83"/>
        <end position="93"/>
    </location>
</feature>
<feature type="compositionally biased region" description="Basic and acidic residues" evidence="1">
    <location>
        <begin position="15"/>
        <end position="27"/>
    </location>
</feature>
<sequence>MTKQGDIVTPDGVDEAAHEEEAEHRGTEVNGEDDMEDDDQYLEDVTLQYNGDAREDGKQPQEECNKFGNQGGNRNFFGNGQRSNQSSQFQKPFNNNKSYSNSYYQNPPPQTQESKIEEITVDFNGKIDYAYNNLNTKIKTLVTQVRKLETQVIQTGETIKKQEAFAREAGAIKGKHHVNAIIDDDFWQVVRHEKLEEGDFEIESSMSLGGSRWCRPMSMNSH</sequence>
<evidence type="ECO:0008006" key="4">
    <source>
        <dbReference type="Google" id="ProtNLM"/>
    </source>
</evidence>
<reference evidence="2 3" key="1">
    <citation type="journal article" date="2020" name="BMC Genomics">
        <title>Intraspecific diversification of the crop wild relative Brassica cretica Lam. using demographic model selection.</title>
        <authorList>
            <person name="Kioukis A."/>
            <person name="Michalopoulou V.A."/>
            <person name="Briers L."/>
            <person name="Pirintsos S."/>
            <person name="Studholme D.J."/>
            <person name="Pavlidis P."/>
            <person name="Sarris P.F."/>
        </authorList>
    </citation>
    <scope>NUCLEOTIDE SEQUENCE [LARGE SCALE GENOMIC DNA]</scope>
    <source>
        <strain evidence="3">cv. PFS-1207/04</strain>
    </source>
</reference>
<dbReference type="Proteomes" id="UP000266723">
    <property type="component" value="Unassembled WGS sequence"/>
</dbReference>
<feature type="compositionally biased region" description="Low complexity" evidence="1">
    <location>
        <begin position="72"/>
        <end position="82"/>
    </location>
</feature>
<evidence type="ECO:0000313" key="3">
    <source>
        <dbReference type="Proteomes" id="UP000266723"/>
    </source>
</evidence>
<accession>A0ABQ7EAX3</accession>
<evidence type="ECO:0000313" key="2">
    <source>
        <dbReference type="EMBL" id="KAF3593992.1"/>
    </source>
</evidence>
<feature type="region of interest" description="Disordered" evidence="1">
    <location>
        <begin position="1"/>
        <end position="113"/>
    </location>
</feature>
<comment type="caution">
    <text evidence="2">The sequence shown here is derived from an EMBL/GenBank/DDBJ whole genome shotgun (WGS) entry which is preliminary data.</text>
</comment>
<feature type="compositionally biased region" description="Basic and acidic residues" evidence="1">
    <location>
        <begin position="52"/>
        <end position="65"/>
    </location>
</feature>